<evidence type="ECO:0000313" key="9">
    <source>
        <dbReference type="EMBL" id="KAB8076253.1"/>
    </source>
</evidence>
<feature type="transmembrane region" description="Helical" evidence="7">
    <location>
        <begin position="161"/>
        <end position="180"/>
    </location>
</feature>
<dbReference type="PANTHER" id="PTHR23501:SF158">
    <property type="entry name" value="TRANSPORTER, PUTATIVE (AFU_ORTHOLOGUE AFUA_5G14490)-RELATED"/>
    <property type="match status" value="1"/>
</dbReference>
<organism evidence="9 10">
    <name type="scientific">Aspergillus leporis</name>
    <dbReference type="NCBI Taxonomy" id="41062"/>
    <lineage>
        <taxon>Eukaryota</taxon>
        <taxon>Fungi</taxon>
        <taxon>Dikarya</taxon>
        <taxon>Ascomycota</taxon>
        <taxon>Pezizomycotina</taxon>
        <taxon>Eurotiomycetes</taxon>
        <taxon>Eurotiomycetidae</taxon>
        <taxon>Eurotiales</taxon>
        <taxon>Aspergillaceae</taxon>
        <taxon>Aspergillus</taxon>
        <taxon>Aspergillus subgen. Circumdati</taxon>
    </lineage>
</organism>
<dbReference type="EMBL" id="ML732183">
    <property type="protein sequence ID" value="KAB8076253.1"/>
    <property type="molecule type" value="Genomic_DNA"/>
</dbReference>
<keyword evidence="5 7" id="KW-0472">Membrane</keyword>
<feature type="transmembrane region" description="Helical" evidence="7">
    <location>
        <begin position="324"/>
        <end position="349"/>
    </location>
</feature>
<accession>A0A5N5X686</accession>
<comment type="similarity">
    <text evidence="2">Belongs to the major facilitator superfamily. TCR/Tet family.</text>
</comment>
<gene>
    <name evidence="9" type="ORF">BDV29DRAFT_200335</name>
</gene>
<keyword evidence="10" id="KW-1185">Reference proteome</keyword>
<dbReference type="AlphaFoldDB" id="A0A5N5X686"/>
<evidence type="ECO:0000256" key="7">
    <source>
        <dbReference type="SAM" id="Phobius"/>
    </source>
</evidence>
<dbReference type="PRINTS" id="PR01036">
    <property type="entry name" value="TCRTETB"/>
</dbReference>
<feature type="transmembrane region" description="Helical" evidence="7">
    <location>
        <begin position="218"/>
        <end position="236"/>
    </location>
</feature>
<dbReference type="GO" id="GO:0005886">
    <property type="term" value="C:plasma membrane"/>
    <property type="evidence" value="ECO:0007669"/>
    <property type="project" value="TreeGrafter"/>
</dbReference>
<evidence type="ECO:0000256" key="6">
    <source>
        <dbReference type="SAM" id="MobiDB-lite"/>
    </source>
</evidence>
<dbReference type="InterPro" id="IPR036259">
    <property type="entry name" value="MFS_trans_sf"/>
</dbReference>
<comment type="subcellular location">
    <subcellularLocation>
        <location evidence="1">Membrane</location>
        <topology evidence="1">Multi-pass membrane protein</topology>
    </subcellularLocation>
</comment>
<protein>
    <submittedName>
        <fullName evidence="9">Major facilitator superfamily domain-containing protein</fullName>
    </submittedName>
</protein>
<reference evidence="9 10" key="1">
    <citation type="submission" date="2019-04" db="EMBL/GenBank/DDBJ databases">
        <title>Friends and foes A comparative genomics study of 23 Aspergillus species from section Flavi.</title>
        <authorList>
            <consortium name="DOE Joint Genome Institute"/>
            <person name="Kjaerbolling I."/>
            <person name="Vesth T."/>
            <person name="Frisvad J.C."/>
            <person name="Nybo J.L."/>
            <person name="Theobald S."/>
            <person name="Kildgaard S."/>
            <person name="Isbrandt T."/>
            <person name="Kuo A."/>
            <person name="Sato A."/>
            <person name="Lyhne E.K."/>
            <person name="Kogle M.E."/>
            <person name="Wiebenga A."/>
            <person name="Kun R.S."/>
            <person name="Lubbers R.J."/>
            <person name="Makela M.R."/>
            <person name="Barry K."/>
            <person name="Chovatia M."/>
            <person name="Clum A."/>
            <person name="Daum C."/>
            <person name="Haridas S."/>
            <person name="He G."/>
            <person name="LaButti K."/>
            <person name="Lipzen A."/>
            <person name="Mondo S."/>
            <person name="Riley R."/>
            <person name="Salamov A."/>
            <person name="Simmons B.A."/>
            <person name="Magnuson J.K."/>
            <person name="Henrissat B."/>
            <person name="Mortensen U.H."/>
            <person name="Larsen T.O."/>
            <person name="Devries R.P."/>
            <person name="Grigoriev I.V."/>
            <person name="Machida M."/>
            <person name="Baker S.E."/>
            <person name="Andersen M.R."/>
        </authorList>
    </citation>
    <scope>NUCLEOTIDE SEQUENCE [LARGE SCALE GENOMIC DNA]</scope>
    <source>
        <strain evidence="9 10">CBS 151.66</strain>
    </source>
</reference>
<feature type="transmembrane region" description="Helical" evidence="7">
    <location>
        <begin position="287"/>
        <end position="304"/>
    </location>
</feature>
<feature type="region of interest" description="Disordered" evidence="6">
    <location>
        <begin position="26"/>
        <end position="53"/>
    </location>
</feature>
<keyword evidence="4 7" id="KW-1133">Transmembrane helix</keyword>
<feature type="transmembrane region" description="Helical" evidence="7">
    <location>
        <begin position="452"/>
        <end position="475"/>
    </location>
</feature>
<evidence type="ECO:0000256" key="4">
    <source>
        <dbReference type="ARBA" id="ARBA00022989"/>
    </source>
</evidence>
<proteinExistence type="inferred from homology"/>
<dbReference type="FunFam" id="1.20.1720.10:FF:000014">
    <property type="entry name" value="MFS drug transporter, putative"/>
    <property type="match status" value="1"/>
</dbReference>
<dbReference type="Gene3D" id="1.20.1720.10">
    <property type="entry name" value="Multidrug resistance protein D"/>
    <property type="match status" value="1"/>
</dbReference>
<dbReference type="OrthoDB" id="10021397at2759"/>
<dbReference type="SUPFAM" id="SSF103473">
    <property type="entry name" value="MFS general substrate transporter"/>
    <property type="match status" value="1"/>
</dbReference>
<feature type="transmembrane region" description="Helical" evidence="7">
    <location>
        <begin position="388"/>
        <end position="407"/>
    </location>
</feature>
<feature type="transmembrane region" description="Helical" evidence="7">
    <location>
        <begin position="60"/>
        <end position="78"/>
    </location>
</feature>
<keyword evidence="3 7" id="KW-0812">Transmembrane</keyword>
<dbReference type="GO" id="GO:0022857">
    <property type="term" value="F:transmembrane transporter activity"/>
    <property type="evidence" value="ECO:0007669"/>
    <property type="project" value="InterPro"/>
</dbReference>
<dbReference type="Pfam" id="PF07690">
    <property type="entry name" value="MFS_1"/>
    <property type="match status" value="1"/>
</dbReference>
<evidence type="ECO:0000256" key="1">
    <source>
        <dbReference type="ARBA" id="ARBA00004141"/>
    </source>
</evidence>
<evidence type="ECO:0000256" key="3">
    <source>
        <dbReference type="ARBA" id="ARBA00022692"/>
    </source>
</evidence>
<dbReference type="Proteomes" id="UP000326565">
    <property type="component" value="Unassembled WGS sequence"/>
</dbReference>
<feature type="transmembrane region" description="Helical" evidence="7">
    <location>
        <begin position="361"/>
        <end position="382"/>
    </location>
</feature>
<feature type="transmembrane region" description="Helical" evidence="7">
    <location>
        <begin position="186"/>
        <end position="206"/>
    </location>
</feature>
<evidence type="ECO:0000256" key="5">
    <source>
        <dbReference type="ARBA" id="ARBA00023136"/>
    </source>
</evidence>
<evidence type="ECO:0000313" key="10">
    <source>
        <dbReference type="Proteomes" id="UP000326565"/>
    </source>
</evidence>
<evidence type="ECO:0000259" key="8">
    <source>
        <dbReference type="PROSITE" id="PS50850"/>
    </source>
</evidence>
<dbReference type="PROSITE" id="PS50850">
    <property type="entry name" value="MFS"/>
    <property type="match status" value="1"/>
</dbReference>
<dbReference type="Gene3D" id="1.20.1250.20">
    <property type="entry name" value="MFS general substrate transporter like domains"/>
    <property type="match status" value="1"/>
</dbReference>
<dbReference type="PANTHER" id="PTHR23501">
    <property type="entry name" value="MAJOR FACILITATOR SUPERFAMILY"/>
    <property type="match status" value="1"/>
</dbReference>
<feature type="transmembrane region" description="Helical" evidence="7">
    <location>
        <begin position="535"/>
        <end position="553"/>
    </location>
</feature>
<feature type="domain" description="Major facilitator superfamily (MFS) profile" evidence="8">
    <location>
        <begin position="65"/>
        <end position="557"/>
    </location>
</feature>
<evidence type="ECO:0000256" key="2">
    <source>
        <dbReference type="ARBA" id="ARBA00007520"/>
    </source>
</evidence>
<dbReference type="CDD" id="cd17502">
    <property type="entry name" value="MFS_Azr1_MDR_like"/>
    <property type="match status" value="1"/>
</dbReference>
<feature type="transmembrane region" description="Helical" evidence="7">
    <location>
        <begin position="99"/>
        <end position="118"/>
    </location>
</feature>
<feature type="transmembrane region" description="Helical" evidence="7">
    <location>
        <begin position="256"/>
        <end position="275"/>
    </location>
</feature>
<feature type="transmembrane region" description="Helical" evidence="7">
    <location>
        <begin position="130"/>
        <end position="149"/>
    </location>
</feature>
<dbReference type="InterPro" id="IPR011701">
    <property type="entry name" value="MFS"/>
</dbReference>
<dbReference type="InterPro" id="IPR020846">
    <property type="entry name" value="MFS_dom"/>
</dbReference>
<name>A0A5N5X686_9EURO</name>
<feature type="transmembrane region" description="Helical" evidence="7">
    <location>
        <begin position="419"/>
        <end position="440"/>
    </location>
</feature>
<sequence length="571" mass="62032">MSDTGVELSSVRQGAAISSADVVTMRGPVPSRDQDTGFQIQEDPNSLEEPNEPELERGKLQVFAIMLALCLSLFIAALDQTIVSTSLPTISARLHSASGYTWVGGAYLLASAAAAPMWAKLSDIWGRKPILLVAVVWFLLSSIVCAAAIDMKMLIAGRALQGIAGGGLMQLVMIVVSDLFSVRHRSLYMGILEFMWTISGGLGPILGGVFSEYASWRWCFWINLPICGLAFLLLFFYLDVHNPKTKVTDGLKAIDWLGSLSILGFTLMVLMGLNFGGETFAWNSPQVICLIVFGSLFAVVFFYGEKRVAKYPLMPLRILKYRSNMAVSLVTFFHGAVFIACEYWLPLYFQSAKQASPMRSGLMVLPLVLAEGLFSGISGWLIHRTGKYVEQIWVGAILLTLGTGLFIRLNPTSPLVELVIFQLIGGAGSAVLFAPPLIALQSMVAQDDTASATAMLGFIRTIAMSISIVVGGVVFQNSMANERKLLQQADLMDEVVERLTGASAAASTEIIKTISDPLKVQVVANAFSSSLRNMWIMYTCMAGIALVASMFVVNQPLSEEHTETRTGLKEE</sequence>